<dbReference type="InterPro" id="IPR011010">
    <property type="entry name" value="DNA_brk_join_enz"/>
</dbReference>
<dbReference type="EMBL" id="RHGY01000002">
    <property type="protein sequence ID" value="RRG18223.1"/>
    <property type="molecule type" value="Genomic_DNA"/>
</dbReference>
<feature type="domain" description="Tyr recombinase" evidence="4">
    <location>
        <begin position="164"/>
        <end position="351"/>
    </location>
</feature>
<dbReference type="InterPro" id="IPR010998">
    <property type="entry name" value="Integrase_recombinase_N"/>
</dbReference>
<accession>A0A3P2RC88</accession>
<dbReference type="Pfam" id="PF00589">
    <property type="entry name" value="Phage_integrase"/>
    <property type="match status" value="1"/>
</dbReference>
<dbReference type="RefSeq" id="WP_124942871.1">
    <property type="nucleotide sequence ID" value="NZ_RHGY01000002.1"/>
</dbReference>
<dbReference type="InterPro" id="IPR002104">
    <property type="entry name" value="Integrase_catalytic"/>
</dbReference>
<evidence type="ECO:0000256" key="2">
    <source>
        <dbReference type="ARBA" id="ARBA00023125"/>
    </source>
</evidence>
<evidence type="ECO:0000259" key="4">
    <source>
        <dbReference type="PROSITE" id="PS51898"/>
    </source>
</evidence>
<organism evidence="5 6">
    <name type="scientific">Weissella viridescens</name>
    <name type="common">Lactobacillus viridescens</name>
    <dbReference type="NCBI Taxonomy" id="1629"/>
    <lineage>
        <taxon>Bacteria</taxon>
        <taxon>Bacillati</taxon>
        <taxon>Bacillota</taxon>
        <taxon>Bacilli</taxon>
        <taxon>Lactobacillales</taxon>
        <taxon>Lactobacillaceae</taxon>
        <taxon>Weissella</taxon>
    </lineage>
</organism>
<dbReference type="PANTHER" id="PTHR30349">
    <property type="entry name" value="PHAGE INTEGRASE-RELATED"/>
    <property type="match status" value="1"/>
</dbReference>
<name>A0A3P2RC88_WEIVI</name>
<dbReference type="AlphaFoldDB" id="A0A3P2RC88"/>
<protein>
    <submittedName>
        <fullName evidence="5">Site-specific integrase</fullName>
    </submittedName>
</protein>
<dbReference type="Gene3D" id="1.10.150.130">
    <property type="match status" value="1"/>
</dbReference>
<dbReference type="Gene3D" id="1.10.443.10">
    <property type="entry name" value="Intergrase catalytic core"/>
    <property type="match status" value="1"/>
</dbReference>
<reference evidence="5 6" key="1">
    <citation type="submission" date="2018-10" db="EMBL/GenBank/DDBJ databases">
        <title>Draft genome sequence of Weissella viridescens UCO-SMC3.</title>
        <authorList>
            <person name="Garcia-Cancino A."/>
            <person name="Espinoza-Monje M."/>
            <person name="Albarracin L."/>
            <person name="Garcia-Castillo V."/>
            <person name="Campos-Martin J."/>
            <person name="Nakano Y."/>
            <person name="Guitierrez-Zamorano C."/>
            <person name="Ikeda-Ohtsubo W."/>
            <person name="Morita H."/>
            <person name="Kitazawa H."/>
            <person name="Villena J."/>
        </authorList>
    </citation>
    <scope>NUCLEOTIDE SEQUENCE [LARGE SCALE GENOMIC DNA]</scope>
    <source>
        <strain evidence="5 6">UCO-SMC3</strain>
    </source>
</reference>
<dbReference type="InterPro" id="IPR028259">
    <property type="entry name" value="AP2-like_int_N"/>
</dbReference>
<dbReference type="GO" id="GO:0006310">
    <property type="term" value="P:DNA recombination"/>
    <property type="evidence" value="ECO:0007669"/>
    <property type="project" value="UniProtKB-KW"/>
</dbReference>
<dbReference type="InterPro" id="IPR050090">
    <property type="entry name" value="Tyrosine_recombinase_XerCD"/>
</dbReference>
<evidence type="ECO:0000256" key="1">
    <source>
        <dbReference type="ARBA" id="ARBA00008857"/>
    </source>
</evidence>
<dbReference type="Proteomes" id="UP000275836">
    <property type="component" value="Unassembled WGS sequence"/>
</dbReference>
<evidence type="ECO:0000313" key="6">
    <source>
        <dbReference type="Proteomes" id="UP000275836"/>
    </source>
</evidence>
<gene>
    <name evidence="5" type="ORF">D3P96_02740</name>
</gene>
<sequence>MASYSRTSSGWKAQISFKDTNGDFRKKTKSGFRTKADAQAWANEMEVEKKNGGSLASADILFYEYFEDWYELYKSNLRPASYKNYVINGKNLKKYAPNLLLSQINRSTYQLLLDDFAKEHAKGTVKMFKEETSAALRNAYADGLLKIDPTINTINKGTDTPKSVNSNFLDSEDISKFTSYLESGPIDSENFIYYTLLLSGLRYGELCGLRPKDVSVDTKEITVNLQRLTRAPFTTSVPKTEESKRTLIMPERWFNYLGKYRRTVGMQSEFIIPLPVSNDQAIKHLRQRLASIGIDNKTITLHGLRHTHVSWLLSNDVDIHYISRRVGHKNSIVTQTVYAHLLTEHVHRQDEKVLDIIG</sequence>
<dbReference type="InterPro" id="IPR013762">
    <property type="entry name" value="Integrase-like_cat_sf"/>
</dbReference>
<dbReference type="PROSITE" id="PS51898">
    <property type="entry name" value="TYR_RECOMBINASE"/>
    <property type="match status" value="1"/>
</dbReference>
<evidence type="ECO:0000313" key="5">
    <source>
        <dbReference type="EMBL" id="RRG18223.1"/>
    </source>
</evidence>
<keyword evidence="3" id="KW-0233">DNA recombination</keyword>
<keyword evidence="2" id="KW-0238">DNA-binding</keyword>
<evidence type="ECO:0000256" key="3">
    <source>
        <dbReference type="ARBA" id="ARBA00023172"/>
    </source>
</evidence>
<dbReference type="SUPFAM" id="SSF56349">
    <property type="entry name" value="DNA breaking-rejoining enzymes"/>
    <property type="match status" value="1"/>
</dbReference>
<dbReference type="PANTHER" id="PTHR30349:SF64">
    <property type="entry name" value="PROPHAGE INTEGRASE INTD-RELATED"/>
    <property type="match status" value="1"/>
</dbReference>
<dbReference type="OrthoDB" id="9803188at2"/>
<comment type="caution">
    <text evidence="5">The sequence shown here is derived from an EMBL/GenBank/DDBJ whole genome shotgun (WGS) entry which is preliminary data.</text>
</comment>
<dbReference type="GO" id="GO:0015074">
    <property type="term" value="P:DNA integration"/>
    <property type="evidence" value="ECO:0007669"/>
    <property type="project" value="InterPro"/>
</dbReference>
<dbReference type="CDD" id="cd01189">
    <property type="entry name" value="INT_ICEBs1_C_like"/>
    <property type="match status" value="1"/>
</dbReference>
<proteinExistence type="inferred from homology"/>
<dbReference type="Pfam" id="PF14657">
    <property type="entry name" value="Arm-DNA-bind_4"/>
    <property type="match status" value="1"/>
</dbReference>
<dbReference type="GO" id="GO:0003677">
    <property type="term" value="F:DNA binding"/>
    <property type="evidence" value="ECO:0007669"/>
    <property type="project" value="UniProtKB-KW"/>
</dbReference>
<comment type="similarity">
    <text evidence="1">Belongs to the 'phage' integrase family.</text>
</comment>